<dbReference type="PANTHER" id="PTHR24148:SF73">
    <property type="entry name" value="HET DOMAIN PROTEIN (AFU_ORTHOLOGUE AFUA_8G01020)"/>
    <property type="match status" value="1"/>
</dbReference>
<protein>
    <submittedName>
        <fullName evidence="2">Heterokaryon incompatibility protein-domain-containing protein</fullName>
    </submittedName>
</protein>
<dbReference type="AlphaFoldDB" id="A0A9P8W5C8"/>
<sequence>MPPVVEEARSQQNFYSALKEGEIRLLKILPGSERVACEIRTFKVRDNPDYIALSYTWGPPTQPFDQNADDVPSRPNPEIDCNGSHRISVRENLHAFLLRTRSTGSGNFFWIDAICINQGDKQERSAQVKLMSTIYHSAASVHAWLGEEDDHTPRSFALIRALVRICVDTGRHERVESLKHITPNMFEAAGLENSSEVYADRGHWDSLIRLFQRSYFTRTWIIQEISLGQRIIAICGSHIINWRDITIISEFLTVTAWTRWISKRWPVEARQPNLQSNHAVPNLLDANKSAKQAGVKDTMLYSLIRFRRFQATDPRDKVDALLGIAKDSVRGKIRFNPTYEKSTEEIYTQAAIQILEDSDDLLLLAHAEGETFRQHRSLPSWVPDWSCERVTGLGVTGYRRYSAAGDLQRSLVIHERAKSLVVKGIRLDDIVFAGENKQDVLSGKPCPKWLIIWNAMPKVYHTGQSRFEVLWRTLITDTAGTPPQHPAPESYGPAYISWITSMLNAEANTEDTLDPTFRTALGALTEAEISQLVPSSEQTSNIRDNDHLYGSDPKIDSEEYEVTFSHALHLRPFLTGWRYLGVGSESLREHDSIWIIPGSRVPLILREVSLGKFQVGEALKTSPIYRDITIV</sequence>
<organism evidence="2 3">
    <name type="scientific">Thelonectria olida</name>
    <dbReference type="NCBI Taxonomy" id="1576542"/>
    <lineage>
        <taxon>Eukaryota</taxon>
        <taxon>Fungi</taxon>
        <taxon>Dikarya</taxon>
        <taxon>Ascomycota</taxon>
        <taxon>Pezizomycotina</taxon>
        <taxon>Sordariomycetes</taxon>
        <taxon>Hypocreomycetidae</taxon>
        <taxon>Hypocreales</taxon>
        <taxon>Nectriaceae</taxon>
        <taxon>Thelonectria</taxon>
    </lineage>
</organism>
<reference evidence="2 3" key="1">
    <citation type="journal article" date="2021" name="Nat. Commun.">
        <title>Genetic determinants of endophytism in the Arabidopsis root mycobiome.</title>
        <authorList>
            <person name="Mesny F."/>
            <person name="Miyauchi S."/>
            <person name="Thiergart T."/>
            <person name="Pickel B."/>
            <person name="Atanasova L."/>
            <person name="Karlsson M."/>
            <person name="Huettel B."/>
            <person name="Barry K.W."/>
            <person name="Haridas S."/>
            <person name="Chen C."/>
            <person name="Bauer D."/>
            <person name="Andreopoulos W."/>
            <person name="Pangilinan J."/>
            <person name="LaButti K."/>
            <person name="Riley R."/>
            <person name="Lipzen A."/>
            <person name="Clum A."/>
            <person name="Drula E."/>
            <person name="Henrissat B."/>
            <person name="Kohler A."/>
            <person name="Grigoriev I.V."/>
            <person name="Martin F.M."/>
            <person name="Hacquard S."/>
        </authorList>
    </citation>
    <scope>NUCLEOTIDE SEQUENCE [LARGE SCALE GENOMIC DNA]</scope>
    <source>
        <strain evidence="2 3">MPI-CAGE-CH-0241</strain>
    </source>
</reference>
<dbReference type="EMBL" id="JAGPYM010000012">
    <property type="protein sequence ID" value="KAH6888500.1"/>
    <property type="molecule type" value="Genomic_DNA"/>
</dbReference>
<name>A0A9P8W5C8_9HYPO</name>
<dbReference type="InterPro" id="IPR052895">
    <property type="entry name" value="HetReg/Transcr_Mod"/>
</dbReference>
<proteinExistence type="predicted"/>
<feature type="domain" description="Heterokaryon incompatibility" evidence="1">
    <location>
        <begin position="50"/>
        <end position="224"/>
    </location>
</feature>
<evidence type="ECO:0000259" key="1">
    <source>
        <dbReference type="Pfam" id="PF06985"/>
    </source>
</evidence>
<gene>
    <name evidence="2" type="ORF">B0T10DRAFT_529526</name>
</gene>
<dbReference type="InterPro" id="IPR010730">
    <property type="entry name" value="HET"/>
</dbReference>
<evidence type="ECO:0000313" key="2">
    <source>
        <dbReference type="EMBL" id="KAH6888500.1"/>
    </source>
</evidence>
<evidence type="ECO:0000313" key="3">
    <source>
        <dbReference type="Proteomes" id="UP000777438"/>
    </source>
</evidence>
<dbReference type="OrthoDB" id="3548654at2759"/>
<dbReference type="Proteomes" id="UP000777438">
    <property type="component" value="Unassembled WGS sequence"/>
</dbReference>
<dbReference type="PANTHER" id="PTHR24148">
    <property type="entry name" value="ANKYRIN REPEAT DOMAIN-CONTAINING PROTEIN 39 HOMOLOG-RELATED"/>
    <property type="match status" value="1"/>
</dbReference>
<keyword evidence="3" id="KW-1185">Reference proteome</keyword>
<dbReference type="Pfam" id="PF06985">
    <property type="entry name" value="HET"/>
    <property type="match status" value="1"/>
</dbReference>
<accession>A0A9P8W5C8</accession>
<comment type="caution">
    <text evidence="2">The sequence shown here is derived from an EMBL/GenBank/DDBJ whole genome shotgun (WGS) entry which is preliminary data.</text>
</comment>